<evidence type="ECO:0000313" key="3">
    <source>
        <dbReference type="EMBL" id="SNB70428.1"/>
    </source>
</evidence>
<evidence type="ECO:0000256" key="2">
    <source>
        <dbReference type="HAMAP-Rule" id="MF_00048"/>
    </source>
</evidence>
<keyword evidence="3" id="KW-0378">Hydrolase</keyword>
<name>A0A212RDY3_9PROT</name>
<comment type="similarity">
    <text evidence="1 2">Belongs to the UPF0102 family.</text>
</comment>
<dbReference type="RefSeq" id="WP_088561754.1">
    <property type="nucleotide sequence ID" value="NZ_FYEH01000007.1"/>
</dbReference>
<sequence length="119" mass="13736">MSGRRRAAERAGRLAEALAAWSLRLKAYSVIARRLRTPAGEIDLIARRGRVLVFVEVKLRSAGIDGLMALQPRQQRRIRNAASWYLGHRPELADLDCRFDLVIVTPWRLPRHVQDIWRD</sequence>
<evidence type="ECO:0000313" key="4">
    <source>
        <dbReference type="Proteomes" id="UP000197065"/>
    </source>
</evidence>
<dbReference type="InterPro" id="IPR003509">
    <property type="entry name" value="UPF0102_YraN-like"/>
</dbReference>
<dbReference type="Pfam" id="PF02021">
    <property type="entry name" value="UPF0102"/>
    <property type="match status" value="1"/>
</dbReference>
<evidence type="ECO:0000256" key="1">
    <source>
        <dbReference type="ARBA" id="ARBA00006738"/>
    </source>
</evidence>
<dbReference type="NCBIfam" id="NF009151">
    <property type="entry name" value="PRK12497.1-5"/>
    <property type="match status" value="1"/>
</dbReference>
<dbReference type="SUPFAM" id="SSF52980">
    <property type="entry name" value="Restriction endonuclease-like"/>
    <property type="match status" value="1"/>
</dbReference>
<dbReference type="NCBIfam" id="TIGR00252">
    <property type="entry name" value="YraN family protein"/>
    <property type="match status" value="1"/>
</dbReference>
<proteinExistence type="inferred from homology"/>
<dbReference type="HAMAP" id="MF_00048">
    <property type="entry name" value="UPF0102"/>
    <property type="match status" value="1"/>
</dbReference>
<accession>A0A212RDY3</accession>
<dbReference type="EMBL" id="FYEH01000007">
    <property type="protein sequence ID" value="SNB70428.1"/>
    <property type="molecule type" value="Genomic_DNA"/>
</dbReference>
<keyword evidence="3" id="KW-0255">Endonuclease</keyword>
<protein>
    <recommendedName>
        <fullName evidence="2">UPF0102 protein SAMN07250955_107196</fullName>
    </recommendedName>
</protein>
<dbReference type="GO" id="GO:0004519">
    <property type="term" value="F:endonuclease activity"/>
    <property type="evidence" value="ECO:0007669"/>
    <property type="project" value="UniProtKB-KW"/>
</dbReference>
<keyword evidence="4" id="KW-1185">Reference proteome</keyword>
<dbReference type="Proteomes" id="UP000197065">
    <property type="component" value="Unassembled WGS sequence"/>
</dbReference>
<dbReference type="PANTHER" id="PTHR34039">
    <property type="entry name" value="UPF0102 PROTEIN YRAN"/>
    <property type="match status" value="1"/>
</dbReference>
<dbReference type="OrthoDB" id="9812968at2"/>
<dbReference type="GO" id="GO:0003676">
    <property type="term" value="F:nucleic acid binding"/>
    <property type="evidence" value="ECO:0007669"/>
    <property type="project" value="InterPro"/>
</dbReference>
<dbReference type="AlphaFoldDB" id="A0A212RDY3"/>
<dbReference type="PANTHER" id="PTHR34039:SF1">
    <property type="entry name" value="UPF0102 PROTEIN YRAN"/>
    <property type="match status" value="1"/>
</dbReference>
<dbReference type="Gene3D" id="3.40.1350.10">
    <property type="match status" value="1"/>
</dbReference>
<dbReference type="InterPro" id="IPR011335">
    <property type="entry name" value="Restrct_endonuc-II-like"/>
</dbReference>
<organism evidence="3 4">
    <name type="scientific">Arboricoccus pini</name>
    <dbReference type="NCBI Taxonomy" id="1963835"/>
    <lineage>
        <taxon>Bacteria</taxon>
        <taxon>Pseudomonadati</taxon>
        <taxon>Pseudomonadota</taxon>
        <taxon>Alphaproteobacteria</taxon>
        <taxon>Geminicoccales</taxon>
        <taxon>Geminicoccaceae</taxon>
        <taxon>Arboricoccus</taxon>
    </lineage>
</organism>
<dbReference type="InterPro" id="IPR011856">
    <property type="entry name" value="tRNA_endonuc-like_dom_sf"/>
</dbReference>
<gene>
    <name evidence="3" type="ORF">SAMN07250955_107196</name>
</gene>
<keyword evidence="3" id="KW-0540">Nuclease</keyword>
<reference evidence="3 4" key="1">
    <citation type="submission" date="2017-06" db="EMBL/GenBank/DDBJ databases">
        <authorList>
            <person name="Kim H.J."/>
            <person name="Triplett B.A."/>
        </authorList>
    </citation>
    <scope>NUCLEOTIDE SEQUENCE [LARGE SCALE GENOMIC DNA]</scope>
    <source>
        <strain evidence="3 4">B29T1</strain>
    </source>
</reference>